<evidence type="ECO:0000259" key="2">
    <source>
        <dbReference type="Pfam" id="PF14432"/>
    </source>
</evidence>
<dbReference type="Proteomes" id="UP000325577">
    <property type="component" value="Linkage Group LG3"/>
</dbReference>
<feature type="domain" description="DYW" evidence="2">
    <location>
        <begin position="69"/>
        <end position="103"/>
    </location>
</feature>
<comment type="similarity">
    <text evidence="1">Belongs to the PPR family. PCMP-H subfamily.</text>
</comment>
<dbReference type="AlphaFoldDB" id="A0A5J5A6F9"/>
<dbReference type="InterPro" id="IPR046848">
    <property type="entry name" value="E_motif"/>
</dbReference>
<dbReference type="Pfam" id="PF20431">
    <property type="entry name" value="E_motif"/>
    <property type="match status" value="2"/>
</dbReference>
<dbReference type="InterPro" id="IPR032867">
    <property type="entry name" value="DYW_dom"/>
</dbReference>
<evidence type="ECO:0000313" key="3">
    <source>
        <dbReference type="EMBL" id="KAA8526695.1"/>
    </source>
</evidence>
<proteinExistence type="inferred from homology"/>
<dbReference type="GO" id="GO:0008270">
    <property type="term" value="F:zinc ion binding"/>
    <property type="evidence" value="ECO:0007669"/>
    <property type="project" value="InterPro"/>
</dbReference>
<organism evidence="3 4">
    <name type="scientific">Nyssa sinensis</name>
    <dbReference type="NCBI Taxonomy" id="561372"/>
    <lineage>
        <taxon>Eukaryota</taxon>
        <taxon>Viridiplantae</taxon>
        <taxon>Streptophyta</taxon>
        <taxon>Embryophyta</taxon>
        <taxon>Tracheophyta</taxon>
        <taxon>Spermatophyta</taxon>
        <taxon>Magnoliopsida</taxon>
        <taxon>eudicotyledons</taxon>
        <taxon>Gunneridae</taxon>
        <taxon>Pentapetalae</taxon>
        <taxon>asterids</taxon>
        <taxon>Cornales</taxon>
        <taxon>Nyssaceae</taxon>
        <taxon>Nyssa</taxon>
    </lineage>
</organism>
<sequence length="286" mass="32434">MYAHVGRWNDMAKVRKLMRDRRVKKEPGCSWIEVENKVHVFLVDDAMHPEVQAVYNYLEQLRLEMRKLGYVPDTKFVLHDMESEHKEYVLSTHSEKLAVVFAINLINSMPFEPHSGAWGALLGASSTHLCLDLAKLAAQHLFELEPNNGTPYVVLSNIYSVAGFSFSNVELKKGGLEVSGLLAVIRASLEASSSINLYSETLRTERNIEGKGCEPFEEKRLFSQQETTPELHLTLLVSSHAEALLHDAYKVLLILNIPDTYKNLILFSDKFGLSPHLIHEWQAPYT</sequence>
<evidence type="ECO:0000313" key="4">
    <source>
        <dbReference type="Proteomes" id="UP000325577"/>
    </source>
</evidence>
<reference evidence="3 4" key="1">
    <citation type="submission" date="2019-09" db="EMBL/GenBank/DDBJ databases">
        <title>A chromosome-level genome assembly of the Chinese tupelo Nyssa sinensis.</title>
        <authorList>
            <person name="Yang X."/>
            <person name="Kang M."/>
            <person name="Yang Y."/>
            <person name="Xiong H."/>
            <person name="Wang M."/>
            <person name="Zhang Z."/>
            <person name="Wang Z."/>
            <person name="Wu H."/>
            <person name="Ma T."/>
            <person name="Liu J."/>
            <person name="Xi Z."/>
        </authorList>
    </citation>
    <scope>NUCLEOTIDE SEQUENCE [LARGE SCALE GENOMIC DNA]</scope>
    <source>
        <strain evidence="3">J267</strain>
        <tissue evidence="3">Leaf</tissue>
    </source>
</reference>
<dbReference type="OrthoDB" id="185373at2759"/>
<gene>
    <name evidence="3" type="ORF">F0562_008103</name>
</gene>
<dbReference type="Pfam" id="PF14432">
    <property type="entry name" value="DYW_deaminase"/>
    <property type="match status" value="1"/>
</dbReference>
<dbReference type="GO" id="GO:0009451">
    <property type="term" value="P:RNA modification"/>
    <property type="evidence" value="ECO:0007669"/>
    <property type="project" value="InterPro"/>
</dbReference>
<evidence type="ECO:0000256" key="1">
    <source>
        <dbReference type="ARBA" id="ARBA00006643"/>
    </source>
</evidence>
<protein>
    <recommendedName>
        <fullName evidence="2">DYW domain-containing protein</fullName>
    </recommendedName>
</protein>
<dbReference type="InterPro" id="IPR046960">
    <property type="entry name" value="PPR_At4g14850-like_plant"/>
</dbReference>
<accession>A0A5J5A6F9</accession>
<dbReference type="PANTHER" id="PTHR47926">
    <property type="entry name" value="PENTATRICOPEPTIDE REPEAT-CONTAINING PROTEIN"/>
    <property type="match status" value="1"/>
</dbReference>
<dbReference type="GO" id="GO:0003723">
    <property type="term" value="F:RNA binding"/>
    <property type="evidence" value="ECO:0007669"/>
    <property type="project" value="InterPro"/>
</dbReference>
<keyword evidence="4" id="KW-1185">Reference proteome</keyword>
<name>A0A5J5A6F9_9ASTE</name>
<dbReference type="PANTHER" id="PTHR47926:SF425">
    <property type="entry name" value="REPEAT (TPR)-LIKE SUPERFAMILY PROTEIN, PUTATIVE-RELATED"/>
    <property type="match status" value="1"/>
</dbReference>
<dbReference type="EMBL" id="CM018046">
    <property type="protein sequence ID" value="KAA8526695.1"/>
    <property type="molecule type" value="Genomic_DNA"/>
</dbReference>